<keyword evidence="5" id="KW-0862">Zinc</keyword>
<dbReference type="PANTHER" id="PTHR24406">
    <property type="entry name" value="TRANSCRIPTIONAL REPRESSOR CTCFL-RELATED"/>
    <property type="match status" value="1"/>
</dbReference>
<organism evidence="11 13">
    <name type="scientific">Rotaria sordida</name>
    <dbReference type="NCBI Taxonomy" id="392033"/>
    <lineage>
        <taxon>Eukaryota</taxon>
        <taxon>Metazoa</taxon>
        <taxon>Spiralia</taxon>
        <taxon>Gnathifera</taxon>
        <taxon>Rotifera</taxon>
        <taxon>Eurotatoria</taxon>
        <taxon>Bdelloidea</taxon>
        <taxon>Philodinida</taxon>
        <taxon>Philodinidae</taxon>
        <taxon>Rotaria</taxon>
    </lineage>
</organism>
<evidence type="ECO:0000256" key="8">
    <source>
        <dbReference type="SAM" id="MobiDB-lite"/>
    </source>
</evidence>
<evidence type="ECO:0000256" key="1">
    <source>
        <dbReference type="ARBA" id="ARBA00004123"/>
    </source>
</evidence>
<dbReference type="Proteomes" id="UP000663889">
    <property type="component" value="Unassembled WGS sequence"/>
</dbReference>
<dbReference type="GO" id="GO:0008270">
    <property type="term" value="F:zinc ion binding"/>
    <property type="evidence" value="ECO:0007669"/>
    <property type="project" value="UniProtKB-KW"/>
</dbReference>
<dbReference type="AlphaFoldDB" id="A0A814PPU2"/>
<name>A0A814PPU2_9BILA</name>
<dbReference type="SMART" id="SM00355">
    <property type="entry name" value="ZnF_C2H2"/>
    <property type="match status" value="4"/>
</dbReference>
<feature type="compositionally biased region" description="Polar residues" evidence="8">
    <location>
        <begin position="110"/>
        <end position="140"/>
    </location>
</feature>
<dbReference type="PROSITE" id="PS50157">
    <property type="entry name" value="ZINC_FINGER_C2H2_2"/>
    <property type="match status" value="1"/>
</dbReference>
<protein>
    <recommendedName>
        <fullName evidence="9">C2H2-type domain-containing protein</fullName>
    </recommendedName>
</protein>
<dbReference type="Gene3D" id="3.30.160.60">
    <property type="entry name" value="Classic Zinc Finger"/>
    <property type="match status" value="2"/>
</dbReference>
<keyword evidence="2" id="KW-0479">Metal-binding</keyword>
<feature type="region of interest" description="Disordered" evidence="8">
    <location>
        <begin position="108"/>
        <end position="140"/>
    </location>
</feature>
<dbReference type="InterPro" id="IPR050888">
    <property type="entry name" value="ZnF_C2H2-type_TF"/>
</dbReference>
<feature type="region of interest" description="Disordered" evidence="8">
    <location>
        <begin position="419"/>
        <end position="439"/>
    </location>
</feature>
<evidence type="ECO:0000256" key="4">
    <source>
        <dbReference type="ARBA" id="ARBA00022771"/>
    </source>
</evidence>
<evidence type="ECO:0000256" key="7">
    <source>
        <dbReference type="PROSITE-ProRule" id="PRU00042"/>
    </source>
</evidence>
<accession>A0A814PPU2</accession>
<evidence type="ECO:0000256" key="3">
    <source>
        <dbReference type="ARBA" id="ARBA00022737"/>
    </source>
</evidence>
<reference evidence="11" key="1">
    <citation type="submission" date="2021-02" db="EMBL/GenBank/DDBJ databases">
        <authorList>
            <person name="Nowell W R."/>
        </authorList>
    </citation>
    <scope>NUCLEOTIDE SEQUENCE</scope>
</reference>
<feature type="compositionally biased region" description="Low complexity" evidence="8">
    <location>
        <begin position="256"/>
        <end position="265"/>
    </location>
</feature>
<evidence type="ECO:0000313" key="13">
    <source>
        <dbReference type="Proteomes" id="UP000663889"/>
    </source>
</evidence>
<evidence type="ECO:0000313" key="11">
    <source>
        <dbReference type="EMBL" id="CAF1108917.1"/>
    </source>
</evidence>
<evidence type="ECO:0000313" key="12">
    <source>
        <dbReference type="Proteomes" id="UP000663870"/>
    </source>
</evidence>
<sequence>MTDNSSTPIDLRIKRKREDIDEYKSSTKKKSRNNYEYEIPLDLSIKSQQQEQHHVFNPINSSSTSSSSSIPFYDPTNLLFNSSALLYDLFLANLNSYYQQQQQQQQQQQHRVNIESTVPISKPTKQQTINSSRNIKDNSTSKQESYACSCGEKYSNVAHLVSHLKITNHNAQLSSTHDEVAKLVRGQDIWLSRDTNPANQILKCLRCSLSFETLPDLTAHMMKTNHFTQLLPSSSSTTATTTAPSTSSYHHSNLKQQQQQQQQQQHSPTKLLNPPSLIRSTCLICSQQFAREVDLVDHIQHYHQIRFNCTTCGMYFENENLYKEHILKEMHHRNGKANRNRDYFLNQCKTLQKRSLITKTERPKSRSSIDKDVEQVTLDLIDRVVKNDEESKEFTTKTTTTNANALSLLQNFVIKQTPTTNRQSDLNNNYDDENTNLSQNETSLSSNIYHHHHEKISNNLSLKSNESPLVSLEKMLSYPTTTIQSLSSTINDNGTMSNLSNNSIMTIKKKKFDKYRLFAEKMLRSTLS</sequence>
<keyword evidence="6" id="KW-0539">Nucleus</keyword>
<evidence type="ECO:0000256" key="6">
    <source>
        <dbReference type="ARBA" id="ARBA00023242"/>
    </source>
</evidence>
<dbReference type="EMBL" id="CAJNOU010000885">
    <property type="protein sequence ID" value="CAF1108917.1"/>
    <property type="molecule type" value="Genomic_DNA"/>
</dbReference>
<keyword evidence="4 7" id="KW-0863">Zinc-finger</keyword>
<dbReference type="PROSITE" id="PS00028">
    <property type="entry name" value="ZINC_FINGER_C2H2_1"/>
    <property type="match status" value="3"/>
</dbReference>
<feature type="region of interest" description="Disordered" evidence="8">
    <location>
        <begin position="231"/>
        <end position="271"/>
    </location>
</feature>
<feature type="compositionally biased region" description="Low complexity" evidence="8">
    <location>
        <begin position="232"/>
        <end position="248"/>
    </location>
</feature>
<evidence type="ECO:0000256" key="2">
    <source>
        <dbReference type="ARBA" id="ARBA00022723"/>
    </source>
</evidence>
<evidence type="ECO:0000259" key="9">
    <source>
        <dbReference type="PROSITE" id="PS50157"/>
    </source>
</evidence>
<dbReference type="Proteomes" id="UP000663870">
    <property type="component" value="Unassembled WGS sequence"/>
</dbReference>
<feature type="domain" description="C2H2-type" evidence="9">
    <location>
        <begin position="307"/>
        <end position="337"/>
    </location>
</feature>
<gene>
    <name evidence="10" type="ORF">JXQ802_LOCUS10124</name>
    <name evidence="11" type="ORF">SEV965_LOCUS16274</name>
</gene>
<keyword evidence="12" id="KW-1185">Reference proteome</keyword>
<proteinExistence type="predicted"/>
<evidence type="ECO:0000313" key="10">
    <source>
        <dbReference type="EMBL" id="CAF0920974.1"/>
    </source>
</evidence>
<dbReference type="InterPro" id="IPR013087">
    <property type="entry name" value="Znf_C2H2_type"/>
</dbReference>
<dbReference type="EMBL" id="CAJNOL010000191">
    <property type="protein sequence ID" value="CAF0920974.1"/>
    <property type="molecule type" value="Genomic_DNA"/>
</dbReference>
<comment type="caution">
    <text evidence="11">The sequence shown here is derived from an EMBL/GenBank/DDBJ whole genome shotgun (WGS) entry which is preliminary data.</text>
</comment>
<dbReference type="GO" id="GO:0005634">
    <property type="term" value="C:nucleus"/>
    <property type="evidence" value="ECO:0007669"/>
    <property type="project" value="UniProtKB-SubCell"/>
</dbReference>
<comment type="subcellular location">
    <subcellularLocation>
        <location evidence="1">Nucleus</location>
    </subcellularLocation>
</comment>
<evidence type="ECO:0000256" key="5">
    <source>
        <dbReference type="ARBA" id="ARBA00022833"/>
    </source>
</evidence>
<keyword evidence="3" id="KW-0677">Repeat</keyword>